<dbReference type="AlphaFoldDB" id="A0A392U5V8"/>
<accession>A0A392U5V8</accession>
<organism evidence="1 2">
    <name type="scientific">Trifolium medium</name>
    <dbReference type="NCBI Taxonomy" id="97028"/>
    <lineage>
        <taxon>Eukaryota</taxon>
        <taxon>Viridiplantae</taxon>
        <taxon>Streptophyta</taxon>
        <taxon>Embryophyta</taxon>
        <taxon>Tracheophyta</taxon>
        <taxon>Spermatophyta</taxon>
        <taxon>Magnoliopsida</taxon>
        <taxon>eudicotyledons</taxon>
        <taxon>Gunneridae</taxon>
        <taxon>Pentapetalae</taxon>
        <taxon>rosids</taxon>
        <taxon>fabids</taxon>
        <taxon>Fabales</taxon>
        <taxon>Fabaceae</taxon>
        <taxon>Papilionoideae</taxon>
        <taxon>50 kb inversion clade</taxon>
        <taxon>NPAAA clade</taxon>
        <taxon>Hologalegina</taxon>
        <taxon>IRL clade</taxon>
        <taxon>Trifolieae</taxon>
        <taxon>Trifolium</taxon>
    </lineage>
</organism>
<protein>
    <submittedName>
        <fullName evidence="1">Uncharacterized protein</fullName>
    </submittedName>
</protein>
<proteinExistence type="predicted"/>
<evidence type="ECO:0000313" key="2">
    <source>
        <dbReference type="Proteomes" id="UP000265520"/>
    </source>
</evidence>
<feature type="non-terminal residue" evidence="1">
    <location>
        <position position="1"/>
    </location>
</feature>
<dbReference type="EMBL" id="LXQA010744746">
    <property type="protein sequence ID" value="MCI68879.1"/>
    <property type="molecule type" value="Genomic_DNA"/>
</dbReference>
<keyword evidence="2" id="KW-1185">Reference proteome</keyword>
<reference evidence="1 2" key="1">
    <citation type="journal article" date="2018" name="Front. Plant Sci.">
        <title>Red Clover (Trifolium pratense) and Zigzag Clover (T. medium) - A Picture of Genomic Similarities and Differences.</title>
        <authorList>
            <person name="Dluhosova J."/>
            <person name="Istvanek J."/>
            <person name="Nedelnik J."/>
            <person name="Repkova J."/>
        </authorList>
    </citation>
    <scope>NUCLEOTIDE SEQUENCE [LARGE SCALE GENOMIC DNA]</scope>
    <source>
        <strain evidence="2">cv. 10/8</strain>
        <tissue evidence="1">Leaf</tissue>
    </source>
</reference>
<sequence>KGIYADNQTTLMGTTTPFEKYFNIAGLVEINGGEEYNNPNRMKRWQGGLVAPSSP</sequence>
<name>A0A392U5V8_9FABA</name>
<dbReference type="Proteomes" id="UP000265520">
    <property type="component" value="Unassembled WGS sequence"/>
</dbReference>
<evidence type="ECO:0000313" key="1">
    <source>
        <dbReference type="EMBL" id="MCI68879.1"/>
    </source>
</evidence>
<comment type="caution">
    <text evidence="1">The sequence shown here is derived from an EMBL/GenBank/DDBJ whole genome shotgun (WGS) entry which is preliminary data.</text>
</comment>